<keyword evidence="14" id="KW-1185">Reference proteome</keyword>
<dbReference type="Gene3D" id="3.30.70.80">
    <property type="entry name" value="Peptidase S8 propeptide/proteinase inhibitor I9"/>
    <property type="match status" value="1"/>
</dbReference>
<keyword evidence="4 7" id="KW-0720">Serine protease</keyword>
<name>A0A553JRI9_SHEHA</name>
<dbReference type="PROSITE" id="PS00138">
    <property type="entry name" value="SUBTILASE_SER"/>
    <property type="match status" value="1"/>
</dbReference>
<evidence type="ECO:0000256" key="1">
    <source>
        <dbReference type="ARBA" id="ARBA00011073"/>
    </source>
</evidence>
<proteinExistence type="inferred from homology"/>
<dbReference type="PROSITE" id="PS00136">
    <property type="entry name" value="SUBTILASE_ASP"/>
    <property type="match status" value="1"/>
</dbReference>
<feature type="signal peptide" evidence="9">
    <location>
        <begin position="1"/>
        <end position="22"/>
    </location>
</feature>
<accession>A0A553JRI9</accession>
<dbReference type="InterPro" id="IPR050131">
    <property type="entry name" value="Peptidase_S8_subtilisin-like"/>
</dbReference>
<dbReference type="InterPro" id="IPR037045">
    <property type="entry name" value="S8pro/Inhibitor_I9_sf"/>
</dbReference>
<dbReference type="PANTHER" id="PTHR43806:SF11">
    <property type="entry name" value="CEREVISIN-RELATED"/>
    <property type="match status" value="1"/>
</dbReference>
<feature type="domain" description="Peptidase C-terminal archaeal/bacterial" evidence="11">
    <location>
        <begin position="549"/>
        <end position="616"/>
    </location>
</feature>
<dbReference type="OrthoDB" id="9790784at2"/>
<dbReference type="InterPro" id="IPR036852">
    <property type="entry name" value="Peptidase_S8/S53_dom_sf"/>
</dbReference>
<dbReference type="SUPFAM" id="SSF52743">
    <property type="entry name" value="Subtilisin-like"/>
    <property type="match status" value="1"/>
</dbReference>
<evidence type="ECO:0000256" key="3">
    <source>
        <dbReference type="ARBA" id="ARBA00022801"/>
    </source>
</evidence>
<dbReference type="Pfam" id="PF04151">
    <property type="entry name" value="PPC"/>
    <property type="match status" value="2"/>
</dbReference>
<feature type="active site" description="Charge relay system" evidence="6 7">
    <location>
        <position position="198"/>
    </location>
</feature>
<comment type="similarity">
    <text evidence="1 7 8">Belongs to the peptidase S8 family.</text>
</comment>
<dbReference type="InterPro" id="IPR015500">
    <property type="entry name" value="Peptidase_S8_subtilisin-rel"/>
</dbReference>
<feature type="domain" description="Peptidase C-terminal archaeal/bacterial" evidence="11">
    <location>
        <begin position="440"/>
        <end position="506"/>
    </location>
</feature>
<dbReference type="InterPro" id="IPR010259">
    <property type="entry name" value="S8pro/Inhibitor_I9"/>
</dbReference>
<keyword evidence="2 7" id="KW-0645">Protease</keyword>
<feature type="active site" description="Charge relay system" evidence="6 7">
    <location>
        <position position="165"/>
    </location>
</feature>
<evidence type="ECO:0000259" key="10">
    <source>
        <dbReference type="Pfam" id="PF00082"/>
    </source>
</evidence>
<organism evidence="13 14">
    <name type="scientific">Shewanella hanedai</name>
    <name type="common">Alteromonas hanedai</name>
    <dbReference type="NCBI Taxonomy" id="25"/>
    <lineage>
        <taxon>Bacteria</taxon>
        <taxon>Pseudomonadati</taxon>
        <taxon>Pseudomonadota</taxon>
        <taxon>Gammaproteobacteria</taxon>
        <taxon>Alteromonadales</taxon>
        <taxon>Shewanellaceae</taxon>
        <taxon>Shewanella</taxon>
    </lineage>
</organism>
<keyword evidence="9" id="KW-0732">Signal</keyword>
<evidence type="ECO:0000313" key="14">
    <source>
        <dbReference type="Proteomes" id="UP000318126"/>
    </source>
</evidence>
<dbReference type="InterPro" id="IPR023828">
    <property type="entry name" value="Peptidase_S8_Ser-AS"/>
</dbReference>
<dbReference type="Pfam" id="PF05922">
    <property type="entry name" value="Inhibitor_I9"/>
    <property type="match status" value="1"/>
</dbReference>
<evidence type="ECO:0000256" key="8">
    <source>
        <dbReference type="RuleBase" id="RU003355"/>
    </source>
</evidence>
<dbReference type="SUPFAM" id="SSF89260">
    <property type="entry name" value="Collagen-binding domain"/>
    <property type="match status" value="1"/>
</dbReference>
<evidence type="ECO:0000259" key="11">
    <source>
        <dbReference type="Pfam" id="PF04151"/>
    </source>
</evidence>
<gene>
    <name evidence="13" type="ORF">FN961_07035</name>
</gene>
<evidence type="ECO:0000256" key="6">
    <source>
        <dbReference type="PIRSR" id="PIRSR615500-1"/>
    </source>
</evidence>
<dbReference type="PRINTS" id="PR00723">
    <property type="entry name" value="SUBTILISIN"/>
</dbReference>
<dbReference type="InterPro" id="IPR023827">
    <property type="entry name" value="Peptidase_S8_Asp-AS"/>
</dbReference>
<dbReference type="Gene3D" id="2.60.120.380">
    <property type="match status" value="2"/>
</dbReference>
<evidence type="ECO:0000313" key="13">
    <source>
        <dbReference type="EMBL" id="TRY15057.1"/>
    </source>
</evidence>
<dbReference type="InterPro" id="IPR022398">
    <property type="entry name" value="Peptidase_S8_His-AS"/>
</dbReference>
<dbReference type="Pfam" id="PF00082">
    <property type="entry name" value="Peptidase_S8"/>
    <property type="match status" value="1"/>
</dbReference>
<evidence type="ECO:0000256" key="2">
    <source>
        <dbReference type="ARBA" id="ARBA00022670"/>
    </source>
</evidence>
<feature type="domain" description="Inhibitor I9" evidence="12">
    <location>
        <begin position="42"/>
        <end position="119"/>
    </location>
</feature>
<evidence type="ECO:0000256" key="9">
    <source>
        <dbReference type="SAM" id="SignalP"/>
    </source>
</evidence>
<keyword evidence="3 7" id="KW-0378">Hydrolase</keyword>
<feature type="active site" description="Charge relay system" evidence="6 7">
    <location>
        <position position="350"/>
    </location>
</feature>
<dbReference type="Proteomes" id="UP000318126">
    <property type="component" value="Unassembled WGS sequence"/>
</dbReference>
<sequence>MHKKQLIAVAIAAVISSSAVHADVYQAQMIEVEQSRAIKDNYIVVFNTPSVLNISDNMAVESFAIQQGNSLANRYNVNVKRNFGNSLNGVLVQATKEQLKALQKDPNVKYIEQDQIMSINPMVNTAGDQGSATWGLDRVDQRDLPLNSNYHYDFDGSGVTAYVVDTGVLNSHNEFGGRASSGYDFVDNDNDATDCNGHGTHVAGTIGGSTYGVAKNVNVVGVRVLGCTGSGSNSGVIAGINWVKNNAQGPSVANMSLGGGASQATDDAVNSAVAAGITFVVAAGNDNSNACNYSPARAADAITVGSTTSSDSRSSFSNFGTCLDIYAPGSSITSAWYNSNSATNTISGTSMAAPHVAGVAALYLDETPSSSPTQIESFLSSRASSGKVTDARSGSPNKLLYSLNGDGGGCGTDCPPSGDTELTNNQGVTINGATGSETMFFIDVPAGATALSVNLAGGSGDADIYVQQGTKPTQTQYQCRPYKSGNTESCDFTAPAAGKWYVMVRGYSNYSNATLTASYTTGSGGCTSGACLENGVPVTNVSGSRSSETFYTIDVPANSQLTITTSGGSGDADLYVKAGSAPTTSSYDCRPYRNGNNETCSLHVTQAGTYHVMLRGYSAYSGLQITASY</sequence>
<dbReference type="InterPro" id="IPR000209">
    <property type="entry name" value="Peptidase_S8/S53_dom"/>
</dbReference>
<evidence type="ECO:0000256" key="5">
    <source>
        <dbReference type="ARBA" id="ARBA00023145"/>
    </source>
</evidence>
<reference evidence="14" key="1">
    <citation type="submission" date="2019-07" db="EMBL/GenBank/DDBJ databases">
        <title>Shewanella sp. YLB-08 draft genomic sequence.</title>
        <authorList>
            <person name="Yu L."/>
        </authorList>
    </citation>
    <scope>NUCLEOTIDE SEQUENCE [LARGE SCALE GENOMIC DNA]</scope>
    <source>
        <strain evidence="14">JCM 20706</strain>
    </source>
</reference>
<dbReference type="AlphaFoldDB" id="A0A553JRI9"/>
<dbReference type="SUPFAM" id="SSF54897">
    <property type="entry name" value="Protease propeptides/inhibitors"/>
    <property type="match status" value="1"/>
</dbReference>
<dbReference type="GO" id="GO:0005615">
    <property type="term" value="C:extracellular space"/>
    <property type="evidence" value="ECO:0007669"/>
    <property type="project" value="TreeGrafter"/>
</dbReference>
<dbReference type="PROSITE" id="PS00137">
    <property type="entry name" value="SUBTILASE_HIS"/>
    <property type="match status" value="1"/>
</dbReference>
<dbReference type="InterPro" id="IPR007280">
    <property type="entry name" value="Peptidase_C_arc/bac"/>
</dbReference>
<dbReference type="GO" id="GO:0004252">
    <property type="term" value="F:serine-type endopeptidase activity"/>
    <property type="evidence" value="ECO:0007669"/>
    <property type="project" value="UniProtKB-UniRule"/>
</dbReference>
<dbReference type="FunFam" id="3.40.50.200:FF:000014">
    <property type="entry name" value="Proteinase K"/>
    <property type="match status" value="1"/>
</dbReference>
<keyword evidence="5" id="KW-0865">Zymogen</keyword>
<comment type="caution">
    <text evidence="13">The sequence shown here is derived from an EMBL/GenBank/DDBJ whole genome shotgun (WGS) entry which is preliminary data.</text>
</comment>
<dbReference type="Gene3D" id="3.40.50.200">
    <property type="entry name" value="Peptidase S8/S53 domain"/>
    <property type="match status" value="1"/>
</dbReference>
<dbReference type="EMBL" id="VKGK01000006">
    <property type="protein sequence ID" value="TRY15057.1"/>
    <property type="molecule type" value="Genomic_DNA"/>
</dbReference>
<dbReference type="InterPro" id="IPR034193">
    <property type="entry name" value="PCSK9_ProteinaseK-like"/>
</dbReference>
<dbReference type="GO" id="GO:0006508">
    <property type="term" value="P:proteolysis"/>
    <property type="evidence" value="ECO:0007669"/>
    <property type="project" value="UniProtKB-KW"/>
</dbReference>
<dbReference type="PANTHER" id="PTHR43806">
    <property type="entry name" value="PEPTIDASE S8"/>
    <property type="match status" value="1"/>
</dbReference>
<evidence type="ECO:0000256" key="7">
    <source>
        <dbReference type="PROSITE-ProRule" id="PRU01240"/>
    </source>
</evidence>
<dbReference type="CDD" id="cd04077">
    <property type="entry name" value="Peptidases_S8_PCSK9_ProteinaseK_like"/>
    <property type="match status" value="1"/>
</dbReference>
<dbReference type="PROSITE" id="PS51892">
    <property type="entry name" value="SUBTILASE"/>
    <property type="match status" value="1"/>
</dbReference>
<feature type="domain" description="Peptidase S8/S53" evidence="10">
    <location>
        <begin position="156"/>
        <end position="389"/>
    </location>
</feature>
<protein>
    <submittedName>
        <fullName evidence="13">S8 family peptidase</fullName>
    </submittedName>
</protein>
<feature type="chain" id="PRO_5021801639" evidence="9">
    <location>
        <begin position="23"/>
        <end position="629"/>
    </location>
</feature>
<evidence type="ECO:0000256" key="4">
    <source>
        <dbReference type="ARBA" id="ARBA00022825"/>
    </source>
</evidence>
<dbReference type="RefSeq" id="WP_143563844.1">
    <property type="nucleotide sequence ID" value="NZ_BMPL01000005.1"/>
</dbReference>
<dbReference type="FunFam" id="2.60.120.380:FF:000013">
    <property type="entry name" value="Alkaline serine protease"/>
    <property type="match status" value="1"/>
</dbReference>
<evidence type="ECO:0000259" key="12">
    <source>
        <dbReference type="Pfam" id="PF05922"/>
    </source>
</evidence>